<accession>A0AAD2BY61</accession>
<evidence type="ECO:0000313" key="2">
    <source>
        <dbReference type="Proteomes" id="UP001190491"/>
    </source>
</evidence>
<comment type="caution">
    <text evidence="1">The sequence shown here is derived from an EMBL/GenBank/DDBJ whole genome shotgun (WGS) entry which is preliminary data.</text>
</comment>
<organism evidence="1 2">
    <name type="scientific">Ralstonia flatus</name>
    <dbReference type="NCBI Taxonomy" id="3058601"/>
    <lineage>
        <taxon>Bacteria</taxon>
        <taxon>Pseudomonadati</taxon>
        <taxon>Pseudomonadota</taxon>
        <taxon>Betaproteobacteria</taxon>
        <taxon>Burkholderiales</taxon>
        <taxon>Burkholderiaceae</taxon>
        <taxon>Ralstonia</taxon>
    </lineage>
</organism>
<evidence type="ECO:0000313" key="1">
    <source>
        <dbReference type="EMBL" id="CAJ0861906.1"/>
    </source>
</evidence>
<reference evidence="1" key="1">
    <citation type="submission" date="2023-07" db="EMBL/GenBank/DDBJ databases">
        <authorList>
            <person name="Peeters C."/>
        </authorList>
    </citation>
    <scope>NUCLEOTIDE SEQUENCE</scope>
    <source>
        <strain evidence="1">R-77567</strain>
    </source>
</reference>
<sequence length="133" mass="14868">MKVHVTPLKLKGVMKQKWMRAMGNAHGILCLSDKRDTINQRTTRVAELQQVEDAEGKDWLLFDAQLVWAKDSMLLLSGYERRKEGIDTLTDYAQTWLIRFPNRADLAGPAVTTATATAPTEQQIEEVLAAAGV</sequence>
<dbReference type="AlphaFoldDB" id="A0AAD2BY61"/>
<name>A0AAD2BY61_9RALS</name>
<dbReference type="EMBL" id="CAUDKO010000003">
    <property type="protein sequence ID" value="CAJ0861906.1"/>
    <property type="molecule type" value="Genomic_DNA"/>
</dbReference>
<gene>
    <name evidence="1" type="ORF">R77567_01598</name>
</gene>
<proteinExistence type="predicted"/>
<dbReference type="RefSeq" id="WP_316857002.1">
    <property type="nucleotide sequence ID" value="NZ_CAUDKO010000003.1"/>
</dbReference>
<dbReference type="Proteomes" id="UP001190491">
    <property type="component" value="Unassembled WGS sequence"/>
</dbReference>
<protein>
    <submittedName>
        <fullName evidence="1">Uncharacterized protein</fullName>
    </submittedName>
</protein>